<proteinExistence type="predicted"/>
<keyword evidence="2" id="KW-1185">Reference proteome</keyword>
<dbReference type="AlphaFoldDB" id="A0A5B7FDD9"/>
<organism evidence="1 2">
    <name type="scientific">Portunus trituberculatus</name>
    <name type="common">Swimming crab</name>
    <name type="synonym">Neptunus trituberculatus</name>
    <dbReference type="NCBI Taxonomy" id="210409"/>
    <lineage>
        <taxon>Eukaryota</taxon>
        <taxon>Metazoa</taxon>
        <taxon>Ecdysozoa</taxon>
        <taxon>Arthropoda</taxon>
        <taxon>Crustacea</taxon>
        <taxon>Multicrustacea</taxon>
        <taxon>Malacostraca</taxon>
        <taxon>Eumalacostraca</taxon>
        <taxon>Eucarida</taxon>
        <taxon>Decapoda</taxon>
        <taxon>Pleocyemata</taxon>
        <taxon>Brachyura</taxon>
        <taxon>Eubrachyura</taxon>
        <taxon>Portunoidea</taxon>
        <taxon>Portunidae</taxon>
        <taxon>Portuninae</taxon>
        <taxon>Portunus</taxon>
    </lineage>
</organism>
<name>A0A5B7FDD9_PORTR</name>
<comment type="caution">
    <text evidence="1">The sequence shown here is derived from an EMBL/GenBank/DDBJ whole genome shotgun (WGS) entry which is preliminary data.</text>
</comment>
<reference evidence="1 2" key="1">
    <citation type="submission" date="2019-05" db="EMBL/GenBank/DDBJ databases">
        <title>Another draft genome of Portunus trituberculatus and its Hox gene families provides insights of decapod evolution.</title>
        <authorList>
            <person name="Jeong J.-H."/>
            <person name="Song I."/>
            <person name="Kim S."/>
            <person name="Choi T."/>
            <person name="Kim D."/>
            <person name="Ryu S."/>
            <person name="Kim W."/>
        </authorList>
    </citation>
    <scope>NUCLEOTIDE SEQUENCE [LARGE SCALE GENOMIC DNA]</scope>
    <source>
        <tissue evidence="1">Muscle</tissue>
    </source>
</reference>
<evidence type="ECO:0000313" key="1">
    <source>
        <dbReference type="EMBL" id="MPC43143.1"/>
    </source>
</evidence>
<gene>
    <name evidence="1" type="ORF">E2C01_036780</name>
</gene>
<evidence type="ECO:0000313" key="2">
    <source>
        <dbReference type="Proteomes" id="UP000324222"/>
    </source>
</evidence>
<dbReference type="Proteomes" id="UP000324222">
    <property type="component" value="Unassembled WGS sequence"/>
</dbReference>
<sequence length="72" mass="7921">MSEAPDSARLQTRLALHVRLYIATDDLQAERHARTLPIARPASALLSLLHSLNDSVFLATSPPGDRILPHEI</sequence>
<dbReference type="EMBL" id="VSRR010005703">
    <property type="protein sequence ID" value="MPC43143.1"/>
    <property type="molecule type" value="Genomic_DNA"/>
</dbReference>
<accession>A0A5B7FDD9</accession>
<protein>
    <submittedName>
        <fullName evidence="1">Uncharacterized protein</fullName>
    </submittedName>
</protein>